<accession>A0A9P4N750</accession>
<evidence type="ECO:0000313" key="3">
    <source>
        <dbReference type="Proteomes" id="UP000800093"/>
    </source>
</evidence>
<reference evidence="3" key="1">
    <citation type="journal article" date="2020" name="Stud. Mycol.">
        <title>101 Dothideomycetes genomes: A test case for predicting lifestyles and emergence of pathogens.</title>
        <authorList>
            <person name="Haridas S."/>
            <person name="Albert R."/>
            <person name="Binder M."/>
            <person name="Bloem J."/>
            <person name="LaButti K."/>
            <person name="Salamov A."/>
            <person name="Andreopoulos B."/>
            <person name="Baker S."/>
            <person name="Barry K."/>
            <person name="Bills G."/>
            <person name="Bluhm B."/>
            <person name="Cannon C."/>
            <person name="Castanera R."/>
            <person name="Culley D."/>
            <person name="Daum C."/>
            <person name="Ezra D."/>
            <person name="Gonzalez J."/>
            <person name="Henrissat B."/>
            <person name="Kuo A."/>
            <person name="Liang C."/>
            <person name="Lipzen A."/>
            <person name="Lutzoni F."/>
            <person name="Magnuson J."/>
            <person name="Mondo S."/>
            <person name="Nolan M."/>
            <person name="Ohm R."/>
            <person name="Pangilinan J."/>
            <person name="Park H.-J."/>
            <person name="Ramirez L."/>
            <person name="Alfaro M."/>
            <person name="Sun H."/>
            <person name="Tritt A."/>
            <person name="Yoshinaga Y."/>
            <person name="Zwiers L.-H."/>
            <person name="Turgeon B."/>
            <person name="Goodwin S."/>
            <person name="Spatafora J."/>
            <person name="Crous P."/>
            <person name="Grigoriev I."/>
        </authorList>
    </citation>
    <scope>NUCLEOTIDE SEQUENCE [LARGE SCALE GENOMIC DNA]</scope>
    <source>
        <strain evidence="3">CBS 304.66</strain>
    </source>
</reference>
<dbReference type="InterPro" id="IPR002562">
    <property type="entry name" value="3'-5'_exonuclease_dom"/>
</dbReference>
<dbReference type="SUPFAM" id="SSF53098">
    <property type="entry name" value="Ribonuclease H-like"/>
    <property type="match status" value="1"/>
</dbReference>
<dbReference type="InterPro" id="IPR012337">
    <property type="entry name" value="RNaseH-like_sf"/>
</dbReference>
<dbReference type="EMBL" id="ML986657">
    <property type="protein sequence ID" value="KAF2261431.1"/>
    <property type="molecule type" value="Genomic_DNA"/>
</dbReference>
<organism evidence="2 3">
    <name type="scientific">Lojkania enalia</name>
    <dbReference type="NCBI Taxonomy" id="147567"/>
    <lineage>
        <taxon>Eukaryota</taxon>
        <taxon>Fungi</taxon>
        <taxon>Dikarya</taxon>
        <taxon>Ascomycota</taxon>
        <taxon>Pezizomycotina</taxon>
        <taxon>Dothideomycetes</taxon>
        <taxon>Pleosporomycetidae</taxon>
        <taxon>Pleosporales</taxon>
        <taxon>Pleosporales incertae sedis</taxon>
        <taxon>Lojkania</taxon>
    </lineage>
</organism>
<dbReference type="GO" id="GO:0003676">
    <property type="term" value="F:nucleic acid binding"/>
    <property type="evidence" value="ECO:0007669"/>
    <property type="project" value="InterPro"/>
</dbReference>
<proteinExistence type="predicted"/>
<keyword evidence="3" id="KW-1185">Reference proteome</keyword>
<name>A0A9P4N750_9PLEO</name>
<protein>
    <recommendedName>
        <fullName evidence="1">3'-5' exonuclease domain-containing protein</fullName>
    </recommendedName>
</protein>
<sequence length="281" mass="31797">MSGPNVNTIFVSTASELSTMLISIAMQPTSPPSLYIDLEGLNLSRYGTLSLITLLIAPTSTVYIIDIHIMGVSAFTTPASTSAISHTNSSTTLQSILESATIPKVFFDVRNDSDALFAHYHINLQGIQDLQLMQLATCSSGNRRTVNGLTRCIEKDLQLPQAQFVSWKNVKDTVAKLFDQHSTLGRGVFNERPLRDIVKKYCVQDVLHMPQLWRTYNRRMTEFWREMVERATTGRIQESQSANYEPHGRHKVLGPWTNTEIAREEKGWNERRKRGIKLEVN</sequence>
<evidence type="ECO:0000313" key="2">
    <source>
        <dbReference type="EMBL" id="KAF2261431.1"/>
    </source>
</evidence>
<gene>
    <name evidence="2" type="ORF">CC78DRAFT_608160</name>
</gene>
<dbReference type="OrthoDB" id="26838at2759"/>
<comment type="caution">
    <text evidence="2">The sequence shown here is derived from an EMBL/GenBank/DDBJ whole genome shotgun (WGS) entry which is preliminary data.</text>
</comment>
<dbReference type="Gene3D" id="3.30.420.10">
    <property type="entry name" value="Ribonuclease H-like superfamily/Ribonuclease H"/>
    <property type="match status" value="1"/>
</dbReference>
<dbReference type="PANTHER" id="PTHR43040:SF1">
    <property type="entry name" value="RIBONUCLEASE D"/>
    <property type="match status" value="1"/>
</dbReference>
<dbReference type="Proteomes" id="UP000800093">
    <property type="component" value="Unassembled WGS sequence"/>
</dbReference>
<dbReference type="InterPro" id="IPR036397">
    <property type="entry name" value="RNaseH_sf"/>
</dbReference>
<dbReference type="AlphaFoldDB" id="A0A9P4N750"/>
<dbReference type="Pfam" id="PF01612">
    <property type="entry name" value="DNA_pol_A_exo1"/>
    <property type="match status" value="1"/>
</dbReference>
<evidence type="ECO:0000259" key="1">
    <source>
        <dbReference type="Pfam" id="PF01612"/>
    </source>
</evidence>
<dbReference type="GO" id="GO:0008408">
    <property type="term" value="F:3'-5' exonuclease activity"/>
    <property type="evidence" value="ECO:0007669"/>
    <property type="project" value="InterPro"/>
</dbReference>
<dbReference type="GO" id="GO:0006139">
    <property type="term" value="P:nucleobase-containing compound metabolic process"/>
    <property type="evidence" value="ECO:0007669"/>
    <property type="project" value="InterPro"/>
</dbReference>
<dbReference type="PANTHER" id="PTHR43040">
    <property type="entry name" value="RIBONUCLEASE D"/>
    <property type="match status" value="1"/>
</dbReference>
<feature type="domain" description="3'-5' exonuclease" evidence="1">
    <location>
        <begin position="26"/>
        <end position="212"/>
    </location>
</feature>